<organism evidence="2 3">
    <name type="scientific">Mycolicibacterium gadium</name>
    <name type="common">Mycobacterium gadium</name>
    <dbReference type="NCBI Taxonomy" id="1794"/>
    <lineage>
        <taxon>Bacteria</taxon>
        <taxon>Bacillati</taxon>
        <taxon>Actinomycetota</taxon>
        <taxon>Actinomycetes</taxon>
        <taxon>Mycobacteriales</taxon>
        <taxon>Mycobacteriaceae</taxon>
        <taxon>Mycolicibacterium</taxon>
    </lineage>
</organism>
<dbReference type="SUPFAM" id="SSF54427">
    <property type="entry name" value="NTF2-like"/>
    <property type="match status" value="1"/>
</dbReference>
<reference evidence="2 3" key="1">
    <citation type="journal article" date="2019" name="Emerg. Microbes Infect.">
        <title>Comprehensive subspecies identification of 175 nontuberculous mycobacteria species based on 7547 genomic profiles.</title>
        <authorList>
            <person name="Matsumoto Y."/>
            <person name="Kinjo T."/>
            <person name="Motooka D."/>
            <person name="Nabeya D."/>
            <person name="Jung N."/>
            <person name="Uechi K."/>
            <person name="Horii T."/>
            <person name="Iida T."/>
            <person name="Fujita J."/>
            <person name="Nakamura S."/>
        </authorList>
    </citation>
    <scope>NUCLEOTIDE SEQUENCE [LARGE SCALE GENOMIC DNA]</scope>
    <source>
        <strain evidence="2 3">JCM 12688</strain>
    </source>
</reference>
<dbReference type="KEGG" id="mgad:MGAD_22100"/>
<dbReference type="EMBL" id="AP022608">
    <property type="protein sequence ID" value="BBZ17875.1"/>
    <property type="molecule type" value="Genomic_DNA"/>
</dbReference>
<dbReference type="AlphaFoldDB" id="A0A7I7WMG1"/>
<evidence type="ECO:0000313" key="3">
    <source>
        <dbReference type="Proteomes" id="UP000466187"/>
    </source>
</evidence>
<dbReference type="CDD" id="cd00531">
    <property type="entry name" value="NTF2_like"/>
    <property type="match status" value="1"/>
</dbReference>
<dbReference type="InterPro" id="IPR037401">
    <property type="entry name" value="SnoaL-like"/>
</dbReference>
<evidence type="ECO:0000313" key="2">
    <source>
        <dbReference type="EMBL" id="BBZ17875.1"/>
    </source>
</evidence>
<feature type="domain" description="SnoaL-like" evidence="1">
    <location>
        <begin position="9"/>
        <end position="133"/>
    </location>
</feature>
<accession>A0A7I7WMG1</accession>
<dbReference type="Proteomes" id="UP000466187">
    <property type="component" value="Chromosome"/>
</dbReference>
<dbReference type="InterPro" id="IPR032710">
    <property type="entry name" value="NTF2-like_dom_sf"/>
</dbReference>
<proteinExistence type="predicted"/>
<dbReference type="Pfam" id="PF13577">
    <property type="entry name" value="SnoaL_4"/>
    <property type="match status" value="1"/>
</dbReference>
<protein>
    <recommendedName>
        <fullName evidence="1">SnoaL-like domain-containing protein</fullName>
    </recommendedName>
</protein>
<gene>
    <name evidence="2" type="ORF">MGAD_22100</name>
</gene>
<evidence type="ECO:0000259" key="1">
    <source>
        <dbReference type="Pfam" id="PF13577"/>
    </source>
</evidence>
<name>A0A7I7WMG1_MYCGU</name>
<dbReference type="Gene3D" id="3.10.450.50">
    <property type="match status" value="1"/>
</dbReference>
<sequence>MTAMDPRLQEMLDEFALRKLVHAYCRAVDRGDIDALRDLYHHDAVDDHGAFSTGSVEGFFEQLVASRPYLRAMQHHITTANFAIRGDTAEGESYNIAVHTLAAKERDIDLVIGGRYLDKYEKRDGIWKLLERTIVTDWARVTDPSSMDTSHPITKDTLKGVLDESDPSYRFFSLMTGPPPK</sequence>